<sequence length="186" mass="19886">MVSVDGHDLEKGRGTGGGTDKRDGVPGADDEEAEQGEVETWKFEGKEFGGKAGAEDWALGPGGGKALGMVRVQVGQEVSLAVACPPVHRYQALLHLPKAVVLTERSSGGMEMDYSMEFYDAMSLLDALEIFKNGCQLPVNLLDIHPHCLYSFYSCDDYAAPKSQAGCKRGSLPNGCKFGHSAVTYP</sequence>
<evidence type="ECO:0000313" key="2">
    <source>
        <dbReference type="EMBL" id="SPC83870.1"/>
    </source>
</evidence>
<feature type="compositionally biased region" description="Acidic residues" evidence="1">
    <location>
        <begin position="28"/>
        <end position="37"/>
    </location>
</feature>
<dbReference type="AlphaFoldDB" id="A0A2N9FA30"/>
<dbReference type="EMBL" id="OIVN01000670">
    <property type="protein sequence ID" value="SPC83870.1"/>
    <property type="molecule type" value="Genomic_DNA"/>
</dbReference>
<gene>
    <name evidence="2" type="ORF">FSB_LOCUS11752</name>
</gene>
<feature type="region of interest" description="Disordered" evidence="1">
    <location>
        <begin position="1"/>
        <end position="39"/>
    </location>
</feature>
<reference evidence="2" key="1">
    <citation type="submission" date="2018-02" db="EMBL/GenBank/DDBJ databases">
        <authorList>
            <person name="Cohen D.B."/>
            <person name="Kent A.D."/>
        </authorList>
    </citation>
    <scope>NUCLEOTIDE SEQUENCE</scope>
</reference>
<feature type="compositionally biased region" description="Basic and acidic residues" evidence="1">
    <location>
        <begin position="1"/>
        <end position="24"/>
    </location>
</feature>
<protein>
    <submittedName>
        <fullName evidence="2">Uncharacterized protein</fullName>
    </submittedName>
</protein>
<evidence type="ECO:0000256" key="1">
    <source>
        <dbReference type="SAM" id="MobiDB-lite"/>
    </source>
</evidence>
<accession>A0A2N9FA30</accession>
<organism evidence="2">
    <name type="scientific">Fagus sylvatica</name>
    <name type="common">Beechnut</name>
    <dbReference type="NCBI Taxonomy" id="28930"/>
    <lineage>
        <taxon>Eukaryota</taxon>
        <taxon>Viridiplantae</taxon>
        <taxon>Streptophyta</taxon>
        <taxon>Embryophyta</taxon>
        <taxon>Tracheophyta</taxon>
        <taxon>Spermatophyta</taxon>
        <taxon>Magnoliopsida</taxon>
        <taxon>eudicotyledons</taxon>
        <taxon>Gunneridae</taxon>
        <taxon>Pentapetalae</taxon>
        <taxon>rosids</taxon>
        <taxon>fabids</taxon>
        <taxon>Fagales</taxon>
        <taxon>Fagaceae</taxon>
        <taxon>Fagus</taxon>
    </lineage>
</organism>
<proteinExistence type="predicted"/>
<name>A0A2N9FA30_FAGSY</name>